<feature type="transmembrane region" description="Helical" evidence="12">
    <location>
        <begin position="201"/>
        <end position="224"/>
    </location>
</feature>
<comment type="caution">
    <text evidence="14">The sequence shown here is derived from an EMBL/GenBank/DDBJ whole genome shotgun (WGS) entry which is preliminary data.</text>
</comment>
<feature type="domain" description="G-protein coupled receptors family 1 profile" evidence="13">
    <location>
        <begin position="55"/>
        <end position="407"/>
    </location>
</feature>
<dbReference type="Gene3D" id="1.20.1070.10">
    <property type="entry name" value="Rhodopsin 7-helix transmembrane proteins"/>
    <property type="match status" value="1"/>
</dbReference>
<dbReference type="GO" id="GO:0001591">
    <property type="term" value="F:dopamine neurotransmitter receptor activity, coupled via Gi/Go"/>
    <property type="evidence" value="ECO:0007669"/>
    <property type="project" value="TreeGrafter"/>
</dbReference>
<dbReference type="Pfam" id="PF00001">
    <property type="entry name" value="7tm_1"/>
    <property type="match status" value="1"/>
</dbReference>
<dbReference type="GO" id="GO:0005886">
    <property type="term" value="C:plasma membrane"/>
    <property type="evidence" value="ECO:0007669"/>
    <property type="project" value="UniProtKB-SubCell"/>
</dbReference>
<keyword evidence="7" id="KW-1015">Disulfide bond</keyword>
<dbReference type="InterPro" id="IPR017452">
    <property type="entry name" value="GPCR_Rhodpsn_7TM"/>
</dbReference>
<feature type="transmembrane region" description="Helical" evidence="12">
    <location>
        <begin position="354"/>
        <end position="375"/>
    </location>
</feature>
<evidence type="ECO:0000256" key="3">
    <source>
        <dbReference type="ARBA" id="ARBA00022692"/>
    </source>
</evidence>
<feature type="transmembrane region" description="Helical" evidence="12">
    <location>
        <begin position="106"/>
        <end position="134"/>
    </location>
</feature>
<keyword evidence="8 10" id="KW-0675">Receptor</keyword>
<keyword evidence="6 12" id="KW-0472">Membrane</keyword>
<dbReference type="SMART" id="SM01381">
    <property type="entry name" value="7TM_GPCR_Srsx"/>
    <property type="match status" value="1"/>
</dbReference>
<protein>
    <recommendedName>
        <fullName evidence="13">G-protein coupled receptors family 1 profile domain-containing protein</fullName>
    </recommendedName>
</protein>
<feature type="transmembrane region" description="Helical" evidence="12">
    <location>
        <begin position="72"/>
        <end position="94"/>
    </location>
</feature>
<feature type="transmembrane region" description="Helical" evidence="12">
    <location>
        <begin position="42"/>
        <end position="65"/>
    </location>
</feature>
<keyword evidence="3 10" id="KW-0812">Transmembrane</keyword>
<comment type="similarity">
    <text evidence="10">Belongs to the G-protein coupled receptor 1 family.</text>
</comment>
<name>A0A813RNB2_9BILA</name>
<evidence type="ECO:0000256" key="1">
    <source>
        <dbReference type="ARBA" id="ARBA00004651"/>
    </source>
</evidence>
<dbReference type="SUPFAM" id="SSF81321">
    <property type="entry name" value="Family A G protein-coupled receptor-like"/>
    <property type="match status" value="1"/>
</dbReference>
<evidence type="ECO:0000256" key="8">
    <source>
        <dbReference type="ARBA" id="ARBA00023170"/>
    </source>
</evidence>
<keyword evidence="5 10" id="KW-0297">G-protein coupled receptor</keyword>
<keyword evidence="4 12" id="KW-1133">Transmembrane helix</keyword>
<evidence type="ECO:0000256" key="11">
    <source>
        <dbReference type="SAM" id="MobiDB-lite"/>
    </source>
</evidence>
<dbReference type="PANTHER" id="PTHR24248">
    <property type="entry name" value="ADRENERGIC RECEPTOR-RELATED G-PROTEIN COUPLED RECEPTOR"/>
    <property type="match status" value="1"/>
</dbReference>
<evidence type="ECO:0000256" key="6">
    <source>
        <dbReference type="ARBA" id="ARBA00023136"/>
    </source>
</evidence>
<gene>
    <name evidence="14" type="ORF">RFH988_LOCUS3232</name>
</gene>
<evidence type="ECO:0000313" key="14">
    <source>
        <dbReference type="EMBL" id="CAF0787269.1"/>
    </source>
</evidence>
<evidence type="ECO:0000256" key="10">
    <source>
        <dbReference type="RuleBase" id="RU000688"/>
    </source>
</evidence>
<dbReference type="OrthoDB" id="5859976at2759"/>
<dbReference type="PROSITE" id="PS00237">
    <property type="entry name" value="G_PROTEIN_RECEP_F1_1"/>
    <property type="match status" value="1"/>
</dbReference>
<evidence type="ECO:0000256" key="5">
    <source>
        <dbReference type="ARBA" id="ARBA00023040"/>
    </source>
</evidence>
<proteinExistence type="inferred from homology"/>
<evidence type="ECO:0000256" key="2">
    <source>
        <dbReference type="ARBA" id="ARBA00022475"/>
    </source>
</evidence>
<feature type="transmembrane region" description="Helical" evidence="12">
    <location>
        <begin position="154"/>
        <end position="177"/>
    </location>
</feature>
<evidence type="ECO:0000256" key="4">
    <source>
        <dbReference type="ARBA" id="ARBA00022989"/>
    </source>
</evidence>
<evidence type="ECO:0000256" key="9">
    <source>
        <dbReference type="ARBA" id="ARBA00023224"/>
    </source>
</evidence>
<comment type="subcellular location">
    <subcellularLocation>
        <location evidence="1">Cell membrane</location>
        <topology evidence="1">Multi-pass membrane protein</topology>
    </subcellularLocation>
</comment>
<evidence type="ECO:0000313" key="15">
    <source>
        <dbReference type="Proteomes" id="UP000663882"/>
    </source>
</evidence>
<organism evidence="14 15">
    <name type="scientific">Rotaria sordida</name>
    <dbReference type="NCBI Taxonomy" id="392033"/>
    <lineage>
        <taxon>Eukaryota</taxon>
        <taxon>Metazoa</taxon>
        <taxon>Spiralia</taxon>
        <taxon>Gnathifera</taxon>
        <taxon>Rotifera</taxon>
        <taxon>Eurotatoria</taxon>
        <taxon>Bdelloidea</taxon>
        <taxon>Philodinida</taxon>
        <taxon>Philodinidae</taxon>
        <taxon>Rotaria</taxon>
    </lineage>
</organism>
<feature type="region of interest" description="Disordered" evidence="11">
    <location>
        <begin position="256"/>
        <end position="295"/>
    </location>
</feature>
<dbReference type="PRINTS" id="PR00237">
    <property type="entry name" value="GPCRRHODOPSN"/>
</dbReference>
<keyword evidence="9 10" id="KW-0807">Transducer</keyword>
<dbReference type="GO" id="GO:0045202">
    <property type="term" value="C:synapse"/>
    <property type="evidence" value="ECO:0007669"/>
    <property type="project" value="GOC"/>
</dbReference>
<accession>A0A813RNB2</accession>
<dbReference type="PANTHER" id="PTHR24248:SF125">
    <property type="entry name" value="DOPAMINE D2-LIKE RECEPTOR"/>
    <property type="match status" value="1"/>
</dbReference>
<sequence length="525" mass="60008">MTSIEHFDFDLLNNSYYENITSIINITSNIIFSDKNDLNWPILTLSILVVTGTLGNLLVCVSIILDKQLQTVTNWFLFSLAIADCLVSLIVLPLSIIKDFQGSWQLPIIFCNLFVFFDVLLCTTSIWHLTVLSIDRFLHISRPFRSRERSKCKIFLAILFIWTFSIAISCIIFILGYNDDKNILIRVNEHRRHCALNNRSFIIYGSIICFCIPCILMLVTYSLTIRRLQLEAAKCYTDPDDLLMIKQQTSDRLRRHKLGSKRDPLSPIPKRSSSKDVLSVSPTAPSSPKLSRSLTLPDTDDRLNSLQQAIPSVPSTSISNTHQRSFLHSTFVKKAVHAFKGGTETTSERRAMKVLGIVFFVFLVAWLPFSILNILSAVCSSCAIKASLLNLTSWLGYISSNLNPIIYTAFNVRFRRAFLSILTCQTNYFSHKRKGNNLYIFVANNNHQQTPTDHEQYFFPSRRFLNEHSAGKSTLVARFKNLYDLQLNTKASYIENIVNEPTFLYQVETIYPCFVPIALNLWDLS</sequence>
<dbReference type="AlphaFoldDB" id="A0A813RNB2"/>
<dbReference type="EMBL" id="CAJNOO010000075">
    <property type="protein sequence ID" value="CAF0787269.1"/>
    <property type="molecule type" value="Genomic_DNA"/>
</dbReference>
<dbReference type="Proteomes" id="UP000663882">
    <property type="component" value="Unassembled WGS sequence"/>
</dbReference>
<evidence type="ECO:0000256" key="7">
    <source>
        <dbReference type="ARBA" id="ARBA00023157"/>
    </source>
</evidence>
<feature type="compositionally biased region" description="Polar residues" evidence="11">
    <location>
        <begin position="280"/>
        <end position="295"/>
    </location>
</feature>
<dbReference type="GO" id="GO:0004930">
    <property type="term" value="F:G protein-coupled receptor activity"/>
    <property type="evidence" value="ECO:0007669"/>
    <property type="project" value="UniProtKB-KW"/>
</dbReference>
<dbReference type="InterPro" id="IPR000276">
    <property type="entry name" value="GPCR_Rhodpsn"/>
</dbReference>
<dbReference type="FunFam" id="1.20.1070.10:FF:000523">
    <property type="entry name" value="5-hydroxytryptamine receptor 2B"/>
    <property type="match status" value="1"/>
</dbReference>
<dbReference type="PROSITE" id="PS50262">
    <property type="entry name" value="G_PROTEIN_RECEP_F1_2"/>
    <property type="match status" value="1"/>
</dbReference>
<evidence type="ECO:0000259" key="13">
    <source>
        <dbReference type="PROSITE" id="PS50262"/>
    </source>
</evidence>
<evidence type="ECO:0000256" key="12">
    <source>
        <dbReference type="SAM" id="Phobius"/>
    </source>
</evidence>
<reference evidence="14" key="1">
    <citation type="submission" date="2021-02" db="EMBL/GenBank/DDBJ databases">
        <authorList>
            <person name="Nowell W R."/>
        </authorList>
    </citation>
    <scope>NUCLEOTIDE SEQUENCE</scope>
</reference>
<keyword evidence="2" id="KW-1003">Cell membrane</keyword>